<dbReference type="STRING" id="1193051.LEP1GSC017_1643"/>
<comment type="caution">
    <text evidence="2">The sequence shown here is derived from an EMBL/GenBank/DDBJ whole genome shotgun (WGS) entry which is preliminary data.</text>
</comment>
<dbReference type="AlphaFoldDB" id="A0A4R8MV05"/>
<protein>
    <submittedName>
        <fullName evidence="2">Uncharacterized protein</fullName>
    </submittedName>
</protein>
<organism evidence="2 3">
    <name type="scientific">Leptospira meyeri</name>
    <dbReference type="NCBI Taxonomy" id="29508"/>
    <lineage>
        <taxon>Bacteria</taxon>
        <taxon>Pseudomonadati</taxon>
        <taxon>Spirochaetota</taxon>
        <taxon>Spirochaetia</taxon>
        <taxon>Leptospirales</taxon>
        <taxon>Leptospiraceae</taxon>
        <taxon>Leptospira</taxon>
    </lineage>
</organism>
<accession>A0A4R8MV05</accession>
<reference evidence="2 3" key="1">
    <citation type="submission" date="2019-03" db="EMBL/GenBank/DDBJ databases">
        <title>Genomic Encyclopedia of Archaeal and Bacterial Type Strains, Phase II (KMG-II): from individual species to whole genera.</title>
        <authorList>
            <person name="Goeker M."/>
        </authorList>
    </citation>
    <scope>NUCLEOTIDE SEQUENCE [LARGE SCALE GENOMIC DNA]</scope>
    <source>
        <strain evidence="2 3">DSM 21537</strain>
    </source>
</reference>
<gene>
    <name evidence="2" type="ORF">CLV96_2359</name>
</gene>
<evidence type="ECO:0000313" key="2">
    <source>
        <dbReference type="EMBL" id="TDY73330.1"/>
    </source>
</evidence>
<evidence type="ECO:0000256" key="1">
    <source>
        <dbReference type="SAM" id="Phobius"/>
    </source>
</evidence>
<keyword evidence="3" id="KW-1185">Reference proteome</keyword>
<feature type="transmembrane region" description="Helical" evidence="1">
    <location>
        <begin position="26"/>
        <end position="45"/>
    </location>
</feature>
<keyword evidence="1" id="KW-0472">Membrane</keyword>
<keyword evidence="1" id="KW-0812">Transmembrane</keyword>
<sequence length="221" mass="25225">MVGQYTEQDNFCLNLSLNVGSSSNTGAFFMKYINLLIVILSLITISCKDKSSTKIESSPEIQAKLKKSHEELTKRKLQNHSISGFKSKEESVSEFLKELVNSKQSKDKYNSLLNDFEKEFVFFPNIYGENTSLDVTPLEDYRLTFDRLEALGIQRIKEYKLDSSNLKNINIVWKSSKPYGNFLIHKIGRIEVIKKGSKIEINQIKSLIEQNGKFKVAVVAP</sequence>
<dbReference type="EMBL" id="SORO01000001">
    <property type="protein sequence ID" value="TDY73330.1"/>
    <property type="molecule type" value="Genomic_DNA"/>
</dbReference>
<name>A0A4R8MV05_LEPME</name>
<dbReference type="Proteomes" id="UP000294684">
    <property type="component" value="Unassembled WGS sequence"/>
</dbReference>
<proteinExistence type="predicted"/>
<evidence type="ECO:0000313" key="3">
    <source>
        <dbReference type="Proteomes" id="UP000294684"/>
    </source>
</evidence>
<keyword evidence="1" id="KW-1133">Transmembrane helix</keyword>